<feature type="compositionally biased region" description="Polar residues" evidence="1">
    <location>
        <begin position="7"/>
        <end position="20"/>
    </location>
</feature>
<organism evidence="2 3">
    <name type="scientific">Acinetobacter bereziniae</name>
    <name type="common">Acinetobacter genomosp. 10</name>
    <dbReference type="NCBI Taxonomy" id="106648"/>
    <lineage>
        <taxon>Bacteria</taxon>
        <taxon>Pseudomonadati</taxon>
        <taxon>Pseudomonadota</taxon>
        <taxon>Gammaproteobacteria</taxon>
        <taxon>Moraxellales</taxon>
        <taxon>Moraxellaceae</taxon>
        <taxon>Acinetobacter</taxon>
    </lineage>
</organism>
<protein>
    <submittedName>
        <fullName evidence="2">Uncharacterized protein</fullName>
    </submittedName>
</protein>
<evidence type="ECO:0000256" key="1">
    <source>
        <dbReference type="SAM" id="MobiDB-lite"/>
    </source>
</evidence>
<dbReference type="Proteomes" id="UP000490535">
    <property type="component" value="Unassembled WGS sequence"/>
</dbReference>
<proteinExistence type="predicted"/>
<sequence length="63" mass="6839">MAEIISKTHSTTSPSSNQSGTYVEVPLHDTIPIIFVPGIMGSNIFNTDWLCCINLPLKAYSAI</sequence>
<feature type="region of interest" description="Disordered" evidence="1">
    <location>
        <begin position="1"/>
        <end position="20"/>
    </location>
</feature>
<name>A0A833PHI8_ACIBZ</name>
<gene>
    <name evidence="2" type="ORF">GAK29_01303</name>
</gene>
<evidence type="ECO:0000313" key="3">
    <source>
        <dbReference type="Proteomes" id="UP000490535"/>
    </source>
</evidence>
<reference evidence="3" key="1">
    <citation type="journal article" date="2020" name="MBio">
        <title>Horizontal gene transfer to a defensive symbiont with a reduced genome amongst a multipartite beetle microbiome.</title>
        <authorList>
            <person name="Waterworth S.C."/>
            <person name="Florez L.V."/>
            <person name="Rees E.R."/>
            <person name="Hertweck C."/>
            <person name="Kaltenpoth M."/>
            <person name="Kwan J.C."/>
        </authorList>
    </citation>
    <scope>NUCLEOTIDE SEQUENCE [LARGE SCALE GENOMIC DNA]</scope>
</reference>
<accession>A0A833PHI8</accession>
<dbReference type="AlphaFoldDB" id="A0A833PHI8"/>
<evidence type="ECO:0000313" key="2">
    <source>
        <dbReference type="EMBL" id="KAF1026362.1"/>
    </source>
</evidence>
<dbReference type="EMBL" id="WNDP01000024">
    <property type="protein sequence ID" value="KAF1026362.1"/>
    <property type="molecule type" value="Genomic_DNA"/>
</dbReference>
<comment type="caution">
    <text evidence="2">The sequence shown here is derived from an EMBL/GenBank/DDBJ whole genome shotgun (WGS) entry which is preliminary data.</text>
</comment>